<keyword evidence="2" id="KW-0812">Transmembrane</keyword>
<feature type="domain" description="PPM-type phosphatase" evidence="3">
    <location>
        <begin position="325"/>
        <end position="548"/>
    </location>
</feature>
<evidence type="ECO:0000256" key="1">
    <source>
        <dbReference type="ARBA" id="ARBA00022801"/>
    </source>
</evidence>
<dbReference type="InterPro" id="IPR036457">
    <property type="entry name" value="PPM-type-like_dom_sf"/>
</dbReference>
<gene>
    <name evidence="4" type="ORF">BSZ32_12615</name>
</gene>
<feature type="transmembrane region" description="Helical" evidence="2">
    <location>
        <begin position="12"/>
        <end position="30"/>
    </location>
</feature>
<dbReference type="Pfam" id="PF07228">
    <property type="entry name" value="SpoIIE"/>
    <property type="match status" value="1"/>
</dbReference>
<feature type="transmembrane region" description="Helical" evidence="2">
    <location>
        <begin position="142"/>
        <end position="164"/>
    </location>
</feature>
<dbReference type="OrthoDB" id="9763484at2"/>
<dbReference type="SUPFAM" id="SSF55785">
    <property type="entry name" value="PYP-like sensor domain (PAS domain)"/>
    <property type="match status" value="1"/>
</dbReference>
<evidence type="ECO:0000313" key="4">
    <source>
        <dbReference type="EMBL" id="PQJ29251.1"/>
    </source>
</evidence>
<dbReference type="PANTHER" id="PTHR43156:SF2">
    <property type="entry name" value="STAGE II SPORULATION PROTEIN E"/>
    <property type="match status" value="1"/>
</dbReference>
<dbReference type="EMBL" id="MQWA01000001">
    <property type="protein sequence ID" value="PQJ29251.1"/>
    <property type="molecule type" value="Genomic_DNA"/>
</dbReference>
<keyword evidence="1" id="KW-0378">Hydrolase</keyword>
<protein>
    <recommendedName>
        <fullName evidence="3">PPM-type phosphatase domain-containing protein</fullName>
    </recommendedName>
</protein>
<dbReference type="SMART" id="SM00331">
    <property type="entry name" value="PP2C_SIG"/>
    <property type="match status" value="1"/>
</dbReference>
<evidence type="ECO:0000313" key="5">
    <source>
        <dbReference type="Proteomes" id="UP000239907"/>
    </source>
</evidence>
<dbReference type="Proteomes" id="UP000239907">
    <property type="component" value="Unassembled WGS sequence"/>
</dbReference>
<name>A0A2S7U495_9BACT</name>
<dbReference type="AlphaFoldDB" id="A0A2S7U495"/>
<keyword evidence="2" id="KW-0472">Membrane</keyword>
<keyword evidence="2" id="KW-1133">Transmembrane helix</keyword>
<dbReference type="InterPro" id="IPR001932">
    <property type="entry name" value="PPM-type_phosphatase-like_dom"/>
</dbReference>
<evidence type="ECO:0000259" key="3">
    <source>
        <dbReference type="SMART" id="SM00331"/>
    </source>
</evidence>
<dbReference type="InterPro" id="IPR035965">
    <property type="entry name" value="PAS-like_dom_sf"/>
</dbReference>
<dbReference type="SUPFAM" id="SSF81606">
    <property type="entry name" value="PP2C-like"/>
    <property type="match status" value="1"/>
</dbReference>
<dbReference type="Gene3D" id="3.30.450.20">
    <property type="entry name" value="PAS domain"/>
    <property type="match status" value="1"/>
</dbReference>
<keyword evidence="5" id="KW-1185">Reference proteome</keyword>
<dbReference type="GO" id="GO:0016791">
    <property type="term" value="F:phosphatase activity"/>
    <property type="evidence" value="ECO:0007669"/>
    <property type="project" value="TreeGrafter"/>
</dbReference>
<dbReference type="Gene3D" id="3.60.40.10">
    <property type="entry name" value="PPM-type phosphatase domain"/>
    <property type="match status" value="1"/>
</dbReference>
<organism evidence="4 5">
    <name type="scientific">Rubritalea profundi</name>
    <dbReference type="NCBI Taxonomy" id="1658618"/>
    <lineage>
        <taxon>Bacteria</taxon>
        <taxon>Pseudomonadati</taxon>
        <taxon>Verrucomicrobiota</taxon>
        <taxon>Verrucomicrobiia</taxon>
        <taxon>Verrucomicrobiales</taxon>
        <taxon>Rubritaleaceae</taxon>
        <taxon>Rubritalea</taxon>
    </lineage>
</organism>
<accession>A0A2S7U495</accession>
<evidence type="ECO:0000256" key="2">
    <source>
        <dbReference type="SAM" id="Phobius"/>
    </source>
</evidence>
<comment type="caution">
    <text evidence="4">The sequence shown here is derived from an EMBL/GenBank/DDBJ whole genome shotgun (WGS) entry which is preliminary data.</text>
</comment>
<dbReference type="PANTHER" id="PTHR43156">
    <property type="entry name" value="STAGE II SPORULATION PROTEIN E-RELATED"/>
    <property type="match status" value="1"/>
</dbReference>
<reference evidence="4 5" key="1">
    <citation type="submission" date="2016-12" db="EMBL/GenBank/DDBJ databases">
        <title>Study of bacterial adaptation to deep sea.</title>
        <authorList>
            <person name="Song J."/>
            <person name="Yoshizawa S."/>
            <person name="Kogure K."/>
        </authorList>
    </citation>
    <scope>NUCLEOTIDE SEQUENCE [LARGE SCALE GENOMIC DNA]</scope>
    <source>
        <strain evidence="4 5">SAORIC-165</strain>
    </source>
</reference>
<dbReference type="InterPro" id="IPR052016">
    <property type="entry name" value="Bact_Sigma-Reg"/>
</dbReference>
<dbReference type="RefSeq" id="WP_105043744.1">
    <property type="nucleotide sequence ID" value="NZ_MQWA01000001.1"/>
</dbReference>
<proteinExistence type="predicted"/>
<sequence length="549" mass="61302">MNTQNSNNYVKFLCLLSTAALILFGVYILIHESRSTYSAGHDTEHYGELFSSYLWNIDEDTAQKYAAVIATEGKFISICVTHPDHSHFVEYSNPAKAEEIREFFRSTGLIRNIESANLIYHHNHDGKQVIGNITTIRENSNIYTYIYISLTLLLIISSITLVRVGRSNKEHQKHLENDLSENRERLQTVVSTSPVIAFSLDRQGKFTVCEGMGLNKLHQKPLNIIGKSIETVHREMPTNVGDFLRALKGESFSEIRTTEDRSFETWYSPMREDDNIVGVIGVSTDVTAAIQAMDSLRDYKRSQAKELQIAQSAHQAFLPTKAPLLEGFEIGFLSKPSTSIGGDYIHFDTCSDQQSLGVTFSEMSGHGVSSALLASIFHTQLVENLNISTKSIAKAFYEINLRVHDLFPEGRFASTFHTIIDAGSSSMRYVKAAREPAILYRNDGATEVFDKGGPALGLLPSELLNKKSYTEHSLPLYSGDTLFLYSDGLVEVESLAGKTLGRKNIIQWVQDELKLSPQEIADSIFRKVVSHSGGEDIVDDVSVLIIRKI</sequence>